<keyword evidence="6 10" id="KW-0812">Transmembrane</keyword>
<dbReference type="RefSeq" id="WP_406826424.1">
    <property type="nucleotide sequence ID" value="NZ_CP157485.1"/>
</dbReference>
<comment type="subcellular location">
    <subcellularLocation>
        <location evidence="2">Membrane</location>
    </subcellularLocation>
</comment>
<evidence type="ECO:0000256" key="10">
    <source>
        <dbReference type="SAM" id="Phobius"/>
    </source>
</evidence>
<evidence type="ECO:0000256" key="4">
    <source>
        <dbReference type="ARBA" id="ARBA00022553"/>
    </source>
</evidence>
<feature type="transmembrane region" description="Helical" evidence="10">
    <location>
        <begin position="128"/>
        <end position="150"/>
    </location>
</feature>
<dbReference type="CDD" id="cd00082">
    <property type="entry name" value="HisKA"/>
    <property type="match status" value="1"/>
</dbReference>
<name>A0AAU7K940_9SPHI</name>
<keyword evidence="5" id="KW-0808">Transferase</keyword>
<dbReference type="EMBL" id="CP157485">
    <property type="protein sequence ID" value="XBO49092.1"/>
    <property type="molecule type" value="Genomic_DNA"/>
</dbReference>
<reference evidence="13" key="1">
    <citation type="submission" date="2024-05" db="EMBL/GenBank/DDBJ databases">
        <authorList>
            <person name="Kim S."/>
            <person name="Heo J."/>
            <person name="Choi H."/>
            <person name="Choi Y."/>
            <person name="Kwon S.-W."/>
            <person name="Kim Y."/>
        </authorList>
    </citation>
    <scope>NUCLEOTIDE SEQUENCE</scope>
    <source>
        <strain evidence="13">KACC 23697</strain>
    </source>
</reference>
<dbReference type="SMART" id="SM00387">
    <property type="entry name" value="HATPase_c"/>
    <property type="match status" value="1"/>
</dbReference>
<evidence type="ECO:0000256" key="7">
    <source>
        <dbReference type="ARBA" id="ARBA00022777"/>
    </source>
</evidence>
<dbReference type="InterPro" id="IPR003594">
    <property type="entry name" value="HATPase_dom"/>
</dbReference>
<gene>
    <name evidence="13" type="ORF">ABEG20_05685</name>
</gene>
<evidence type="ECO:0000313" key="13">
    <source>
        <dbReference type="EMBL" id="XBO49092.1"/>
    </source>
</evidence>
<dbReference type="InterPro" id="IPR005467">
    <property type="entry name" value="His_kinase_dom"/>
</dbReference>
<dbReference type="SUPFAM" id="SSF55874">
    <property type="entry name" value="ATPase domain of HSP90 chaperone/DNA topoisomerase II/histidine kinase"/>
    <property type="match status" value="1"/>
</dbReference>
<proteinExistence type="predicted"/>
<evidence type="ECO:0000256" key="3">
    <source>
        <dbReference type="ARBA" id="ARBA00012438"/>
    </source>
</evidence>
<keyword evidence="4" id="KW-0597">Phosphoprotein</keyword>
<dbReference type="SMART" id="SM00388">
    <property type="entry name" value="HisKA"/>
    <property type="match status" value="1"/>
</dbReference>
<dbReference type="AlphaFoldDB" id="A0AAU7K940"/>
<protein>
    <recommendedName>
        <fullName evidence="3">histidine kinase</fullName>
        <ecNumber evidence="3">2.7.13.3</ecNumber>
    </recommendedName>
</protein>
<evidence type="ECO:0000256" key="9">
    <source>
        <dbReference type="ARBA" id="ARBA00023012"/>
    </source>
</evidence>
<dbReference type="GO" id="GO:0000155">
    <property type="term" value="F:phosphorelay sensor kinase activity"/>
    <property type="evidence" value="ECO:0007669"/>
    <property type="project" value="InterPro"/>
</dbReference>
<dbReference type="InterPro" id="IPR036890">
    <property type="entry name" value="HATPase_C_sf"/>
</dbReference>
<keyword evidence="8 10" id="KW-1133">Transmembrane helix</keyword>
<keyword evidence="7 13" id="KW-0418">Kinase</keyword>
<dbReference type="PROSITE" id="PS50885">
    <property type="entry name" value="HAMP"/>
    <property type="match status" value="1"/>
</dbReference>
<evidence type="ECO:0000259" key="12">
    <source>
        <dbReference type="PROSITE" id="PS50885"/>
    </source>
</evidence>
<feature type="domain" description="Histidine kinase" evidence="11">
    <location>
        <begin position="217"/>
        <end position="419"/>
    </location>
</feature>
<evidence type="ECO:0000256" key="5">
    <source>
        <dbReference type="ARBA" id="ARBA00022679"/>
    </source>
</evidence>
<dbReference type="Pfam" id="PF00512">
    <property type="entry name" value="HisKA"/>
    <property type="match status" value="1"/>
</dbReference>
<dbReference type="Gene3D" id="6.10.340.10">
    <property type="match status" value="1"/>
</dbReference>
<dbReference type="InterPro" id="IPR003661">
    <property type="entry name" value="HisK_dim/P_dom"/>
</dbReference>
<dbReference type="InterPro" id="IPR003660">
    <property type="entry name" value="HAMP_dom"/>
</dbReference>
<keyword evidence="9" id="KW-0902">Two-component regulatory system</keyword>
<feature type="transmembrane region" description="Helical" evidence="10">
    <location>
        <begin position="12"/>
        <end position="34"/>
    </location>
</feature>
<feature type="domain" description="HAMP" evidence="12">
    <location>
        <begin position="156"/>
        <end position="209"/>
    </location>
</feature>
<dbReference type="GO" id="GO:0005886">
    <property type="term" value="C:plasma membrane"/>
    <property type="evidence" value="ECO:0007669"/>
    <property type="project" value="TreeGrafter"/>
</dbReference>
<comment type="catalytic activity">
    <reaction evidence="1">
        <text>ATP + protein L-histidine = ADP + protein N-phospho-L-histidine.</text>
        <dbReference type="EC" id="2.7.13.3"/>
    </reaction>
</comment>
<sequence length="421" mass="48131">MKLSNRYNRANILTSIVVLIITGFVYYVVIHFILTEKLDRDLVVEENEINQYINTYHKLPLPASYLDQQISYQTLNGINSERKFLNTIYFNPKERENEPARSLVTVVHVNGKAIAVTITKSRVESENLIRIILLITLAITVVLLVSLLLINRFVLNRLWRPFYAILNGMKAFEVARMDAIEQEPTKIDEFNELNKSVNAMAEKVRQDYKELKSFTDNASHEMMTPLAVINSKLDSLLQTESFTAQQGALLEDIYHATGKLSRLHQSLLLLAKIENNLIPDLQQLELKEMVEVKARQFQELLDKSSLILTADLSPVEVTMSRYLADMLLNNLFSNAVRHNVTGGYIFIKLDQRSLSISNSGKPHQVQTKIFDRFSKAKDSDGMGLGLAITKQICNLYNFRIDYQEENGGHTFKVCFNVEFSS</sequence>
<dbReference type="Gene3D" id="3.30.565.10">
    <property type="entry name" value="Histidine kinase-like ATPase, C-terminal domain"/>
    <property type="match status" value="1"/>
</dbReference>
<evidence type="ECO:0000259" key="11">
    <source>
        <dbReference type="PROSITE" id="PS50109"/>
    </source>
</evidence>
<dbReference type="SUPFAM" id="SSF47384">
    <property type="entry name" value="Homodimeric domain of signal transducing histidine kinase"/>
    <property type="match status" value="1"/>
</dbReference>
<dbReference type="PROSITE" id="PS50109">
    <property type="entry name" value="HIS_KIN"/>
    <property type="match status" value="1"/>
</dbReference>
<organism evidence="13">
    <name type="scientific">Pedobacter sp. KACC 23697</name>
    <dbReference type="NCBI Taxonomy" id="3149230"/>
    <lineage>
        <taxon>Bacteria</taxon>
        <taxon>Pseudomonadati</taxon>
        <taxon>Bacteroidota</taxon>
        <taxon>Sphingobacteriia</taxon>
        <taxon>Sphingobacteriales</taxon>
        <taxon>Sphingobacteriaceae</taxon>
        <taxon>Pedobacter</taxon>
    </lineage>
</organism>
<dbReference type="EC" id="2.7.13.3" evidence="3"/>
<dbReference type="InterPro" id="IPR050428">
    <property type="entry name" value="TCS_sensor_his_kinase"/>
</dbReference>
<evidence type="ECO:0000256" key="1">
    <source>
        <dbReference type="ARBA" id="ARBA00000085"/>
    </source>
</evidence>
<dbReference type="InterPro" id="IPR036097">
    <property type="entry name" value="HisK_dim/P_sf"/>
</dbReference>
<evidence type="ECO:0000256" key="8">
    <source>
        <dbReference type="ARBA" id="ARBA00022989"/>
    </source>
</evidence>
<dbReference type="Pfam" id="PF02518">
    <property type="entry name" value="HATPase_c"/>
    <property type="match status" value="1"/>
</dbReference>
<dbReference type="Gene3D" id="1.10.287.130">
    <property type="match status" value="1"/>
</dbReference>
<evidence type="ECO:0000256" key="6">
    <source>
        <dbReference type="ARBA" id="ARBA00022692"/>
    </source>
</evidence>
<dbReference type="PANTHER" id="PTHR45436">
    <property type="entry name" value="SENSOR HISTIDINE KINASE YKOH"/>
    <property type="match status" value="1"/>
</dbReference>
<keyword evidence="10" id="KW-0472">Membrane</keyword>
<dbReference type="PANTHER" id="PTHR45436:SF5">
    <property type="entry name" value="SENSOR HISTIDINE KINASE TRCS"/>
    <property type="match status" value="1"/>
</dbReference>
<accession>A0AAU7K940</accession>
<evidence type="ECO:0000256" key="2">
    <source>
        <dbReference type="ARBA" id="ARBA00004370"/>
    </source>
</evidence>